<evidence type="ECO:0000313" key="4">
    <source>
        <dbReference type="Proteomes" id="UP001193081"/>
    </source>
</evidence>
<evidence type="ECO:0000256" key="1">
    <source>
        <dbReference type="ARBA" id="ARBA00022777"/>
    </source>
</evidence>
<dbReference type="InterPro" id="IPR014721">
    <property type="entry name" value="Ribsml_uS5_D2-typ_fold_subgr"/>
</dbReference>
<dbReference type="Proteomes" id="UP001193081">
    <property type="component" value="Unassembled WGS sequence"/>
</dbReference>
<keyword evidence="4" id="KW-1185">Reference proteome</keyword>
<dbReference type="RefSeq" id="WP_135477139.1">
    <property type="nucleotide sequence ID" value="NZ_SIJK02000006.1"/>
</dbReference>
<feature type="domain" description="GHMP kinase N-terminal" evidence="2">
    <location>
        <begin position="62"/>
        <end position="124"/>
    </location>
</feature>
<gene>
    <name evidence="3" type="ORF">EYB53_005130</name>
</gene>
<keyword evidence="1" id="KW-0808">Transferase</keyword>
<dbReference type="EMBL" id="SIJK02000006">
    <property type="protein sequence ID" value="MBP1465085.1"/>
    <property type="molecule type" value="Genomic_DNA"/>
</dbReference>
<dbReference type="SUPFAM" id="SSF54211">
    <property type="entry name" value="Ribosomal protein S5 domain 2-like"/>
    <property type="match status" value="1"/>
</dbReference>
<reference evidence="3 4" key="1">
    <citation type="submission" date="2021-03" db="EMBL/GenBank/DDBJ databases">
        <authorList>
            <person name="Grouzdev D.S."/>
        </authorList>
    </citation>
    <scope>NUCLEOTIDE SEQUENCE [LARGE SCALE GENOMIC DNA]</scope>
    <source>
        <strain evidence="3 4">M50-1</strain>
    </source>
</reference>
<proteinExistence type="predicted"/>
<comment type="caution">
    <text evidence="3">The sequence shown here is derived from an EMBL/GenBank/DDBJ whole genome shotgun (WGS) entry which is preliminary data.</text>
</comment>
<evidence type="ECO:0000313" key="3">
    <source>
        <dbReference type="EMBL" id="MBP1465085.1"/>
    </source>
</evidence>
<keyword evidence="1" id="KW-0418">Kinase</keyword>
<protein>
    <recommendedName>
        <fullName evidence="2">GHMP kinase N-terminal domain-containing protein</fullName>
    </recommendedName>
</protein>
<dbReference type="InterPro" id="IPR006204">
    <property type="entry name" value="GHMP_kinase_N_dom"/>
</dbReference>
<dbReference type="InterPro" id="IPR020568">
    <property type="entry name" value="Ribosomal_Su5_D2-typ_SF"/>
</dbReference>
<evidence type="ECO:0000259" key="2">
    <source>
        <dbReference type="Pfam" id="PF00288"/>
    </source>
</evidence>
<sequence>MKASVVGSALLPFGVAKVAHQAQPVPCLVGLSLQHPPVHLVAQPCNGLLVTGARADAALQYAEAFLNFHGLPAHVELQVELAVPVGQGLGSDAALALTVAQTLARFYALPDDDLVDLAAAVGLDATDALAIYGAMQGGLLGVEVALDEASRMSGLPALVRQQRIAHPEREAWVFVLVLPRLAPGASVPDERALLAQIARVSASIEDPEESGEQLFAAAAVNDLNAFARSLQSIESQTRQVLEQNEIVPALTTNDKNVLDFMRSHGTIAQGRCLTGNAWWGLIAGASASQVLRAQLRRYPGLAGGMVIAAIASKRS</sequence>
<organism evidence="3 4">
    <name type="scientific">Candidatus Chloroploca mongolica</name>
    <dbReference type="NCBI Taxonomy" id="2528176"/>
    <lineage>
        <taxon>Bacteria</taxon>
        <taxon>Bacillati</taxon>
        <taxon>Chloroflexota</taxon>
        <taxon>Chloroflexia</taxon>
        <taxon>Chloroflexales</taxon>
        <taxon>Chloroflexineae</taxon>
        <taxon>Oscillochloridaceae</taxon>
        <taxon>Candidatus Chloroploca</taxon>
    </lineage>
</organism>
<dbReference type="Pfam" id="PF00288">
    <property type="entry name" value="GHMP_kinases_N"/>
    <property type="match status" value="1"/>
</dbReference>
<dbReference type="Gene3D" id="3.30.230.10">
    <property type="match status" value="1"/>
</dbReference>
<accession>A0ABS4D6P3</accession>
<name>A0ABS4D6P3_9CHLR</name>